<protein>
    <recommendedName>
        <fullName evidence="4">G-patch domain-containing protein</fullName>
    </recommendedName>
</protein>
<proteinExistence type="predicted"/>
<gene>
    <name evidence="2" type="ORF">OPV22_007929</name>
</gene>
<dbReference type="Proteomes" id="UP001222027">
    <property type="component" value="Unassembled WGS sequence"/>
</dbReference>
<keyword evidence="3" id="KW-1185">Reference proteome</keyword>
<evidence type="ECO:0000313" key="3">
    <source>
        <dbReference type="Proteomes" id="UP001222027"/>
    </source>
</evidence>
<evidence type="ECO:0000256" key="1">
    <source>
        <dbReference type="SAM" id="Coils"/>
    </source>
</evidence>
<reference evidence="2 3" key="1">
    <citation type="submission" date="2022-12" db="EMBL/GenBank/DDBJ databases">
        <title>Chromosome-scale assembly of the Ensete ventricosum genome.</title>
        <authorList>
            <person name="Dussert Y."/>
            <person name="Stocks J."/>
            <person name="Wendawek A."/>
            <person name="Woldeyes F."/>
            <person name="Nichols R.A."/>
            <person name="Borrell J.S."/>
        </authorList>
    </citation>
    <scope>NUCLEOTIDE SEQUENCE [LARGE SCALE GENOMIC DNA]</scope>
    <source>
        <strain evidence="3">cv. Maze</strain>
        <tissue evidence="2">Seeds</tissue>
    </source>
</reference>
<sequence>MISHRNRIRTYAVGCNRWLTDANTLVLGFLWPPSRLSHRGRRRLESDPFLLNSASDKVGPVLKKGKKKQAKGELDRLKQAEKKKRRLEKALATSAAIRSELEKKKQKKIEEQQRLDAEGAAIAESVALHVLVGEDTDEACHFMVKDASKHSPWEYSHNIDHLMGYQGLAKYSGSGLGWATEAHVPAWKCNNWGIGLPLPSQFHLKDLRSSAYDEAGRGADFSAGLEAAQAVASLQIAEDSHGARFDEEIDHFAPNRFSHAGIDPRAIVGIDPGSCTEPNIFVSRIF</sequence>
<dbReference type="EMBL" id="JAQQAF010000003">
    <property type="protein sequence ID" value="KAJ8497377.1"/>
    <property type="molecule type" value="Genomic_DNA"/>
</dbReference>
<keyword evidence="1" id="KW-0175">Coiled coil</keyword>
<accession>A0AAV8R9X8</accession>
<evidence type="ECO:0000313" key="2">
    <source>
        <dbReference type="EMBL" id="KAJ8497377.1"/>
    </source>
</evidence>
<comment type="caution">
    <text evidence="2">The sequence shown here is derived from an EMBL/GenBank/DDBJ whole genome shotgun (WGS) entry which is preliminary data.</text>
</comment>
<evidence type="ECO:0008006" key="4">
    <source>
        <dbReference type="Google" id="ProtNLM"/>
    </source>
</evidence>
<name>A0AAV8R9X8_ENSVE</name>
<dbReference type="PANTHER" id="PTHR34212:SF1">
    <property type="entry name" value="OS06G0106900 PROTEIN"/>
    <property type="match status" value="1"/>
</dbReference>
<dbReference type="PANTHER" id="PTHR34212">
    <property type="entry name" value="OS02G0104200 PROTEIN"/>
    <property type="match status" value="1"/>
</dbReference>
<dbReference type="AlphaFoldDB" id="A0AAV8R9X8"/>
<feature type="coiled-coil region" evidence="1">
    <location>
        <begin position="63"/>
        <end position="118"/>
    </location>
</feature>
<organism evidence="2 3">
    <name type="scientific">Ensete ventricosum</name>
    <name type="common">Abyssinian banana</name>
    <name type="synonym">Musa ensete</name>
    <dbReference type="NCBI Taxonomy" id="4639"/>
    <lineage>
        <taxon>Eukaryota</taxon>
        <taxon>Viridiplantae</taxon>
        <taxon>Streptophyta</taxon>
        <taxon>Embryophyta</taxon>
        <taxon>Tracheophyta</taxon>
        <taxon>Spermatophyta</taxon>
        <taxon>Magnoliopsida</taxon>
        <taxon>Liliopsida</taxon>
        <taxon>Zingiberales</taxon>
        <taxon>Musaceae</taxon>
        <taxon>Ensete</taxon>
    </lineage>
</organism>